<name>A0AA36MCD5_CYLNA</name>
<dbReference type="EMBL" id="CATQJL010000316">
    <property type="protein sequence ID" value="CAJ0606996.1"/>
    <property type="molecule type" value="Genomic_DNA"/>
</dbReference>
<evidence type="ECO:0000313" key="3">
    <source>
        <dbReference type="EMBL" id="CAJ0606996.1"/>
    </source>
</evidence>
<evidence type="ECO:0000313" key="4">
    <source>
        <dbReference type="Proteomes" id="UP001176961"/>
    </source>
</evidence>
<keyword evidence="4" id="KW-1185">Reference proteome</keyword>
<organism evidence="3 4">
    <name type="scientific">Cylicocyclus nassatus</name>
    <name type="common">Nematode worm</name>
    <dbReference type="NCBI Taxonomy" id="53992"/>
    <lineage>
        <taxon>Eukaryota</taxon>
        <taxon>Metazoa</taxon>
        <taxon>Ecdysozoa</taxon>
        <taxon>Nematoda</taxon>
        <taxon>Chromadorea</taxon>
        <taxon>Rhabditida</taxon>
        <taxon>Rhabditina</taxon>
        <taxon>Rhabditomorpha</taxon>
        <taxon>Strongyloidea</taxon>
        <taxon>Strongylidae</taxon>
        <taxon>Cylicocyclus</taxon>
    </lineage>
</organism>
<feature type="transmembrane region" description="Helical" evidence="2">
    <location>
        <begin position="141"/>
        <end position="160"/>
    </location>
</feature>
<feature type="compositionally biased region" description="Basic and acidic residues" evidence="1">
    <location>
        <begin position="99"/>
        <end position="111"/>
    </location>
</feature>
<feature type="region of interest" description="Disordered" evidence="1">
    <location>
        <begin position="99"/>
        <end position="131"/>
    </location>
</feature>
<evidence type="ECO:0000256" key="2">
    <source>
        <dbReference type="SAM" id="Phobius"/>
    </source>
</evidence>
<dbReference type="Proteomes" id="UP001176961">
    <property type="component" value="Unassembled WGS sequence"/>
</dbReference>
<evidence type="ECO:0000256" key="1">
    <source>
        <dbReference type="SAM" id="MobiDB-lite"/>
    </source>
</evidence>
<protein>
    <submittedName>
        <fullName evidence="3">Uncharacterized protein</fullName>
    </submittedName>
</protein>
<gene>
    <name evidence="3" type="ORF">CYNAS_LOCUS18979</name>
</gene>
<reference evidence="3" key="1">
    <citation type="submission" date="2023-07" db="EMBL/GenBank/DDBJ databases">
        <authorList>
            <consortium name="CYATHOMIX"/>
        </authorList>
    </citation>
    <scope>NUCLEOTIDE SEQUENCE</scope>
    <source>
        <strain evidence="3">N/A</strain>
    </source>
</reference>
<accession>A0AA36MCD5</accession>
<sequence length="310" mass="34978">MVSSNSCKSIKKAKNFHLRAKDNRILVFDYDMLLTLLRVPLRAWKSPCRSFSIFRLGAVSEGSGFAISRIGSVALCRNVLLVSKSDARWIRSRGNDRDFEHHTRSEHEKESSSNGQNEGTPNPEEANKDKPKVDPALLRKLRIYVLVVGCMSFVMSFLILSQMSLGQAQAEGLLPEHLTSYGIDMKSFVDKYLKAGEVRRIIFCPDYSRAVAFLYEGAIIDGRQTRDPVVVVAYPKDATQFWSEIRKEEEDMGIAIANGVKLEMYRGLTTFRTLELLVGIMIIAWLGTQYGRLLRQRYLANKQKSGGSSP</sequence>
<proteinExistence type="predicted"/>
<keyword evidence="2" id="KW-0472">Membrane</keyword>
<comment type="caution">
    <text evidence="3">The sequence shown here is derived from an EMBL/GenBank/DDBJ whole genome shotgun (WGS) entry which is preliminary data.</text>
</comment>
<feature type="transmembrane region" description="Helical" evidence="2">
    <location>
        <begin position="276"/>
        <end position="294"/>
    </location>
</feature>
<keyword evidence="2" id="KW-1133">Transmembrane helix</keyword>
<keyword evidence="2" id="KW-0812">Transmembrane</keyword>
<dbReference type="AlphaFoldDB" id="A0AA36MCD5"/>